<dbReference type="InterPro" id="IPR005844">
    <property type="entry name" value="A-D-PHexomutase_a/b/a-I"/>
</dbReference>
<gene>
    <name evidence="19" type="primary">MPUL0D00330</name>
    <name evidence="19" type="ORF">METSCH_D00330</name>
</gene>
<dbReference type="SUPFAM" id="SSF55957">
    <property type="entry name" value="Phosphoglucomutase, C-terminal domain"/>
    <property type="match status" value="1"/>
</dbReference>
<comment type="cofactor">
    <cofactor evidence="2">
        <name>Mg(2+)</name>
        <dbReference type="ChEBI" id="CHEBI:18420"/>
    </cofactor>
</comment>
<feature type="domain" description="Phosphoacetylglucosamine mutase AMG1" evidence="17">
    <location>
        <begin position="427"/>
        <end position="565"/>
    </location>
</feature>
<evidence type="ECO:0000259" key="15">
    <source>
        <dbReference type="Pfam" id="PF00408"/>
    </source>
</evidence>
<dbReference type="InterPro" id="IPR016055">
    <property type="entry name" value="A-D-PHexomutase_a/b/a-I/II/III"/>
</dbReference>
<dbReference type="FunFam" id="3.40.120.10:FF:000023">
    <property type="entry name" value="Phosphoacetylglucosamine mutase"/>
    <property type="match status" value="1"/>
</dbReference>
<evidence type="ECO:0000313" key="19">
    <source>
        <dbReference type="EMBL" id="QBM88976.1"/>
    </source>
</evidence>
<dbReference type="FunFam" id="3.40.120.10:FF:000013">
    <property type="entry name" value="Phosphoacetylglucosamine mutase"/>
    <property type="match status" value="1"/>
</dbReference>
<evidence type="ECO:0000259" key="16">
    <source>
        <dbReference type="Pfam" id="PF02878"/>
    </source>
</evidence>
<evidence type="ECO:0000256" key="12">
    <source>
        <dbReference type="ARBA" id="ARBA00031926"/>
    </source>
</evidence>
<accession>A0A4P6XRL0</accession>
<feature type="domain" description="Alpha-D-phosphohexomutase alpha/beta/alpha" evidence="16">
    <location>
        <begin position="251"/>
        <end position="301"/>
    </location>
</feature>
<evidence type="ECO:0000259" key="17">
    <source>
        <dbReference type="Pfam" id="PF21404"/>
    </source>
</evidence>
<evidence type="ECO:0000256" key="7">
    <source>
        <dbReference type="ARBA" id="ARBA00022723"/>
    </source>
</evidence>
<dbReference type="Pfam" id="PF00408">
    <property type="entry name" value="PGM_PMM_IV"/>
    <property type="match status" value="1"/>
</dbReference>
<proteinExistence type="inferred from homology"/>
<dbReference type="STRING" id="2163413.A0A4P6XRL0"/>
<evidence type="ECO:0000256" key="3">
    <source>
        <dbReference type="ARBA" id="ARBA00004865"/>
    </source>
</evidence>
<evidence type="ECO:0000256" key="9">
    <source>
        <dbReference type="ARBA" id="ARBA00023235"/>
    </source>
</evidence>
<evidence type="ECO:0000256" key="11">
    <source>
        <dbReference type="ARBA" id="ARBA00023316"/>
    </source>
</evidence>
<evidence type="ECO:0000313" key="20">
    <source>
        <dbReference type="Proteomes" id="UP000292447"/>
    </source>
</evidence>
<evidence type="ECO:0000259" key="18">
    <source>
        <dbReference type="Pfam" id="PF21405"/>
    </source>
</evidence>
<comment type="similarity">
    <text evidence="4">Belongs to the phosphohexose mutase family.</text>
</comment>
<evidence type="ECO:0000256" key="6">
    <source>
        <dbReference type="ARBA" id="ARBA00022553"/>
    </source>
</evidence>
<dbReference type="EMBL" id="CP034459">
    <property type="protein sequence ID" value="QBM88976.1"/>
    <property type="molecule type" value="Genomic_DNA"/>
</dbReference>
<keyword evidence="7" id="KW-0479">Metal-binding</keyword>
<dbReference type="PANTHER" id="PTHR45955">
    <property type="entry name" value="PHOSPHOACETYLGLUCOSAMINE MUTASE"/>
    <property type="match status" value="1"/>
</dbReference>
<dbReference type="Pfam" id="PF02878">
    <property type="entry name" value="PGM_PMM_I"/>
    <property type="match status" value="2"/>
</dbReference>
<dbReference type="Pfam" id="PF21404">
    <property type="entry name" value="AMG1_III"/>
    <property type="match status" value="1"/>
</dbReference>
<dbReference type="UniPathway" id="UPA00113">
    <property type="reaction ID" value="UER00530"/>
</dbReference>
<comment type="pathway">
    <text evidence="3">Nucleotide-sugar biosynthesis; UDP-N-acetyl-alpha-D-glucosamine biosynthesis; N-acetyl-alpha-D-glucosamine 1-phosphate from alpha-D-glucosamine 6-phosphate (route I): step 2/2.</text>
</comment>
<dbReference type="Proteomes" id="UP000292447">
    <property type="component" value="Chromosome IV"/>
</dbReference>
<dbReference type="PROSITE" id="PS00710">
    <property type="entry name" value="PGM_PMM"/>
    <property type="match status" value="1"/>
</dbReference>
<protein>
    <recommendedName>
        <fullName evidence="5">phosphoacetylglucosamine mutase</fullName>
        <ecNumber evidence="5">5.4.2.3</ecNumber>
    </recommendedName>
    <alternativeName>
        <fullName evidence="13">Acetylglucosamine phosphomutase</fullName>
    </alternativeName>
    <alternativeName>
        <fullName evidence="12">N-acetylglucosamine-phosphate mutase</fullName>
    </alternativeName>
</protein>
<organism evidence="19 20">
    <name type="scientific">Metschnikowia aff. pulcherrima</name>
    <dbReference type="NCBI Taxonomy" id="2163413"/>
    <lineage>
        <taxon>Eukaryota</taxon>
        <taxon>Fungi</taxon>
        <taxon>Dikarya</taxon>
        <taxon>Ascomycota</taxon>
        <taxon>Saccharomycotina</taxon>
        <taxon>Pichiomycetes</taxon>
        <taxon>Metschnikowiaceae</taxon>
        <taxon>Metschnikowia</taxon>
    </lineage>
</organism>
<dbReference type="FunFam" id="3.30.310.50:FF:000003">
    <property type="entry name" value="Phosphoacetylglucosamine mutase"/>
    <property type="match status" value="1"/>
</dbReference>
<dbReference type="CDD" id="cd03086">
    <property type="entry name" value="PGM3"/>
    <property type="match status" value="1"/>
</dbReference>
<sequence length="660" mass="73141">MENKIKNIPRYWLFTSRGAFFQSGRPVSANSSKKALFLASFNRSPERREKSPFGMVEPNVPGFLIVCSVLNIFCGSISNSLTRLLPRIRKLEFICRPSTLVAGLTFEESKIIHHSKIQLKSTLTQINTMSVLDLIAEKVVPHTRPENVTYAYGTAGFRMHASLLDYVNYTVGILAALRSKFLGGQTVGVMITASHNPPQDNGVKVVEPLGSMLEAAWEKHATQLANALPEDLATVVENLTKELSIDIFAPSSVIVARDSRESSPRLSQATLDGIDSLPNTTKVDYGLLTTPQLHYLTRTLNDSSYGEALEIGYYEKLAAAFKSIHSLGDGQKIDITVDSANGIGAPKVTELFDKYLSDELSYKFVNSHYEVPELLNFDCGADFVKTNQRLPKSVEAQPNKLYASFDGDADRLIHYYQTSGGEFRLLDGDKIATLLALFLQRLFSKIDASKLSLDIAVIQTAYANGSSTKYVEEVLNIPVRCTPTGVKHLHHEAEKYDVGVYFEANGHGTVTFSSEAEKKIFDFKPSGKAEEEAIFVLQQFTKLINQTVGDAISDLLCVLAVLYYLKMTPASWDEQYTDLPNKLVKVIVPDRTIFQTTNAERTLVKPEDMQDKIDQIVKKYAQGRSFVRASGTEDAVRVYAEADSRANADSLCQEISSLLS</sequence>
<dbReference type="Pfam" id="PF21405">
    <property type="entry name" value="AMG1_II"/>
    <property type="match status" value="1"/>
</dbReference>
<comment type="function">
    <text evidence="14">Catalyzes the conversion of GlcNAc-6-P into GlcNAc-1-P during the synthesis of uridine diphosphate/UDP-GlcNAc, which is a biosynthetic precursor of chitin and also supplies the amino sugars for N-linked oligosaccharides of glycoproteins.</text>
</comment>
<dbReference type="GO" id="GO:0000287">
    <property type="term" value="F:magnesium ion binding"/>
    <property type="evidence" value="ECO:0007669"/>
    <property type="project" value="InterPro"/>
</dbReference>
<dbReference type="Gene3D" id="3.40.120.10">
    <property type="entry name" value="Alpha-D-Glucose-1,6-Bisphosphate, subunit A, domain 3"/>
    <property type="match status" value="2"/>
</dbReference>
<reference evidence="20" key="1">
    <citation type="submission" date="2019-03" db="EMBL/GenBank/DDBJ databases">
        <title>Snf2 controls pulcherriminic acid biosynthesis and connects pigmentation and antifungal activity of the yeast Metschnikowia pulcherrima.</title>
        <authorList>
            <person name="Gore-Lloyd D."/>
            <person name="Sumann I."/>
            <person name="Brachmann A.O."/>
            <person name="Schneeberger K."/>
            <person name="Ortiz-Merino R.A."/>
            <person name="Moreno-Beltran M."/>
            <person name="Schlaefli M."/>
            <person name="Kirner P."/>
            <person name="Santos Kron A."/>
            <person name="Wolfe K.H."/>
            <person name="Piel J."/>
            <person name="Ahrens C.H."/>
            <person name="Henk D."/>
            <person name="Freimoser F.M."/>
        </authorList>
    </citation>
    <scope>NUCLEOTIDE SEQUENCE [LARGE SCALE GENOMIC DNA]</scope>
    <source>
        <strain evidence="20">APC 1.2</strain>
    </source>
</reference>
<dbReference type="InterPro" id="IPR049022">
    <property type="entry name" value="AMG1_III"/>
</dbReference>
<keyword evidence="10" id="KW-0119">Carbohydrate metabolism</keyword>
<dbReference type="InterPro" id="IPR049023">
    <property type="entry name" value="AMG1_II"/>
</dbReference>
<dbReference type="InterPro" id="IPR016066">
    <property type="entry name" value="A-D-PHexomutase_CS"/>
</dbReference>
<dbReference type="GO" id="GO:0004610">
    <property type="term" value="F:phosphoacetylglucosamine mutase activity"/>
    <property type="evidence" value="ECO:0007669"/>
    <property type="project" value="UniProtKB-EC"/>
</dbReference>
<evidence type="ECO:0000256" key="10">
    <source>
        <dbReference type="ARBA" id="ARBA00023277"/>
    </source>
</evidence>
<keyword evidence="20" id="KW-1185">Reference proteome</keyword>
<keyword evidence="6" id="KW-0597">Phosphoprotein</keyword>
<dbReference type="SUPFAM" id="SSF53738">
    <property type="entry name" value="Phosphoglucomutase, first 3 domains"/>
    <property type="match status" value="3"/>
</dbReference>
<name>A0A4P6XRL0_9ASCO</name>
<comment type="catalytic activity">
    <reaction evidence="1">
        <text>N-acetyl-alpha-D-glucosamine 1-phosphate = N-acetyl-D-glucosamine 6-phosphate</text>
        <dbReference type="Rhea" id="RHEA:23804"/>
        <dbReference type="ChEBI" id="CHEBI:57513"/>
        <dbReference type="ChEBI" id="CHEBI:57776"/>
        <dbReference type="EC" id="5.4.2.3"/>
    </reaction>
</comment>
<evidence type="ECO:0000256" key="8">
    <source>
        <dbReference type="ARBA" id="ARBA00022842"/>
    </source>
</evidence>
<feature type="domain" description="Alpha-D-phosphohexomutase C-terminal" evidence="15">
    <location>
        <begin position="583"/>
        <end position="655"/>
    </location>
</feature>
<dbReference type="GO" id="GO:0005975">
    <property type="term" value="P:carbohydrate metabolic process"/>
    <property type="evidence" value="ECO:0007669"/>
    <property type="project" value="InterPro"/>
</dbReference>
<dbReference type="InterPro" id="IPR005843">
    <property type="entry name" value="A-D-PHexomutase_C"/>
</dbReference>
<dbReference type="InterPro" id="IPR016657">
    <property type="entry name" value="PAGM"/>
</dbReference>
<dbReference type="EC" id="5.4.2.3" evidence="5"/>
<evidence type="ECO:0000256" key="14">
    <source>
        <dbReference type="ARBA" id="ARBA00059527"/>
    </source>
</evidence>
<keyword evidence="11" id="KW-0961">Cell wall biogenesis/degradation</keyword>
<evidence type="ECO:0000256" key="2">
    <source>
        <dbReference type="ARBA" id="ARBA00001946"/>
    </source>
</evidence>
<keyword evidence="8" id="KW-0460">Magnesium</keyword>
<evidence type="ECO:0000256" key="4">
    <source>
        <dbReference type="ARBA" id="ARBA00010231"/>
    </source>
</evidence>
<dbReference type="GO" id="GO:0006048">
    <property type="term" value="P:UDP-N-acetylglucosamine biosynthetic process"/>
    <property type="evidence" value="ECO:0007669"/>
    <property type="project" value="UniProtKB-UniPathway"/>
</dbReference>
<evidence type="ECO:0000256" key="13">
    <source>
        <dbReference type="ARBA" id="ARBA00032065"/>
    </source>
</evidence>
<dbReference type="Gene3D" id="3.30.310.50">
    <property type="entry name" value="Alpha-D-phosphohexomutase, C-terminal domain"/>
    <property type="match status" value="1"/>
</dbReference>
<feature type="domain" description="Alpha-D-phosphohexomutase alpha/beta/alpha" evidence="16">
    <location>
        <begin position="186"/>
        <end position="225"/>
    </location>
</feature>
<evidence type="ECO:0000256" key="1">
    <source>
        <dbReference type="ARBA" id="ARBA00000558"/>
    </source>
</evidence>
<evidence type="ECO:0000256" key="5">
    <source>
        <dbReference type="ARBA" id="ARBA00012731"/>
    </source>
</evidence>
<feature type="domain" description="Phosphoacetylglucosamine mutase AMG1" evidence="18">
    <location>
        <begin position="311"/>
        <end position="412"/>
    </location>
</feature>
<keyword evidence="9" id="KW-0413">Isomerase</keyword>
<dbReference type="InterPro" id="IPR036900">
    <property type="entry name" value="A-D-PHexomutase_C_sf"/>
</dbReference>
<dbReference type="PANTHER" id="PTHR45955:SF1">
    <property type="entry name" value="PHOSPHOACETYLGLUCOSAMINE MUTASE"/>
    <property type="match status" value="1"/>
</dbReference>
<dbReference type="AlphaFoldDB" id="A0A4P6XRL0"/>
<dbReference type="GO" id="GO:0071555">
    <property type="term" value="P:cell wall organization"/>
    <property type="evidence" value="ECO:0007669"/>
    <property type="project" value="UniProtKB-KW"/>
</dbReference>